<dbReference type="RefSeq" id="XP_035320093.1">
    <property type="nucleotide sequence ID" value="XM_035463829.1"/>
</dbReference>
<evidence type="ECO:0000313" key="2">
    <source>
        <dbReference type="EMBL" id="KAF4121441.1"/>
    </source>
</evidence>
<dbReference type="CDD" id="cd04301">
    <property type="entry name" value="NAT_SF"/>
    <property type="match status" value="1"/>
</dbReference>
<dbReference type="AlphaFoldDB" id="A0A9P5D2F9"/>
<feature type="domain" description="N-acetyltransferase" evidence="1">
    <location>
        <begin position="7"/>
        <end position="170"/>
    </location>
</feature>
<evidence type="ECO:0000259" key="1">
    <source>
        <dbReference type="PROSITE" id="PS51186"/>
    </source>
</evidence>
<protein>
    <submittedName>
        <fullName evidence="2">Ribosomal protein S18 acetylase RimI</fullName>
    </submittedName>
</protein>
<sequence>MPHSTNLTFRPATVDDIDVNGILKLVRSAYRGDESRAGWTTEADLLDDERIDAAGVRAKIEAPDSTIILAHDDEGKLVSCCEVVSKEGGKLGYFGLFSVDPRRQSGGIGSRLLAEAEDYARRTFGATRMEMTVIWLRSDIIAWYIRKGYVKTDETRPFPFHELINGKALRDDLHFVVLVKDL</sequence>
<name>A0A9P5D2F9_9HYPO</name>
<dbReference type="SUPFAM" id="SSF55729">
    <property type="entry name" value="Acyl-CoA N-acyltransferases (Nat)"/>
    <property type="match status" value="1"/>
</dbReference>
<keyword evidence="2" id="KW-0687">Ribonucleoprotein</keyword>
<dbReference type="EMBL" id="JAANYQ010000012">
    <property type="protein sequence ID" value="KAF4121441.1"/>
    <property type="molecule type" value="Genomic_DNA"/>
</dbReference>
<keyword evidence="2" id="KW-0689">Ribosomal protein</keyword>
<dbReference type="GO" id="GO:0005840">
    <property type="term" value="C:ribosome"/>
    <property type="evidence" value="ECO:0007669"/>
    <property type="project" value="UniProtKB-KW"/>
</dbReference>
<keyword evidence="3" id="KW-1185">Reference proteome</keyword>
<dbReference type="Proteomes" id="UP000749293">
    <property type="component" value="Unassembled WGS sequence"/>
</dbReference>
<dbReference type="OrthoDB" id="5689at2759"/>
<gene>
    <name evidence="2" type="ORF">GMORB2_1848</name>
</gene>
<dbReference type="GeneID" id="55968078"/>
<evidence type="ECO:0000313" key="3">
    <source>
        <dbReference type="Proteomes" id="UP000749293"/>
    </source>
</evidence>
<proteinExistence type="predicted"/>
<dbReference type="Pfam" id="PF00583">
    <property type="entry name" value="Acetyltransf_1"/>
    <property type="match status" value="1"/>
</dbReference>
<dbReference type="PROSITE" id="PS51186">
    <property type="entry name" value="GNAT"/>
    <property type="match status" value="1"/>
</dbReference>
<reference evidence="2" key="1">
    <citation type="submission" date="2020-03" db="EMBL/GenBank/DDBJ databases">
        <title>Site-based positive gene gene selection in Geosmithia morbida across the United States reveals a broad range of putative effectors and factors for local host and environmental adapation.</title>
        <authorList>
            <person name="Onufrak A."/>
            <person name="Murdoch R.W."/>
            <person name="Gazis R."/>
            <person name="Huff M."/>
            <person name="Staton M."/>
            <person name="Klingeman W."/>
            <person name="Hadziabdic D."/>
        </authorList>
    </citation>
    <scope>NUCLEOTIDE SEQUENCE</scope>
    <source>
        <strain evidence="2">1262</strain>
    </source>
</reference>
<accession>A0A9P5D2F9</accession>
<dbReference type="Gene3D" id="3.40.630.30">
    <property type="match status" value="1"/>
</dbReference>
<dbReference type="InterPro" id="IPR000182">
    <property type="entry name" value="GNAT_dom"/>
</dbReference>
<dbReference type="GO" id="GO:0016747">
    <property type="term" value="F:acyltransferase activity, transferring groups other than amino-acyl groups"/>
    <property type="evidence" value="ECO:0007669"/>
    <property type="project" value="InterPro"/>
</dbReference>
<comment type="caution">
    <text evidence="2">The sequence shown here is derived from an EMBL/GenBank/DDBJ whole genome shotgun (WGS) entry which is preliminary data.</text>
</comment>
<organism evidence="2 3">
    <name type="scientific">Geosmithia morbida</name>
    <dbReference type="NCBI Taxonomy" id="1094350"/>
    <lineage>
        <taxon>Eukaryota</taxon>
        <taxon>Fungi</taxon>
        <taxon>Dikarya</taxon>
        <taxon>Ascomycota</taxon>
        <taxon>Pezizomycotina</taxon>
        <taxon>Sordariomycetes</taxon>
        <taxon>Hypocreomycetidae</taxon>
        <taxon>Hypocreales</taxon>
        <taxon>Bionectriaceae</taxon>
        <taxon>Geosmithia</taxon>
    </lineage>
</organism>
<dbReference type="InterPro" id="IPR016181">
    <property type="entry name" value="Acyl_CoA_acyltransferase"/>
</dbReference>